<keyword evidence="2" id="KW-1185">Reference proteome</keyword>
<name>A0A0G4GXK8_VITBC</name>
<reference evidence="1 2" key="1">
    <citation type="submission" date="2014-11" db="EMBL/GenBank/DDBJ databases">
        <authorList>
            <person name="Zhu J."/>
            <person name="Qi W."/>
            <person name="Song R."/>
        </authorList>
    </citation>
    <scope>NUCLEOTIDE SEQUENCE [LARGE SCALE GENOMIC DNA]</scope>
</reference>
<dbReference type="InParanoid" id="A0A0G4GXK8"/>
<dbReference type="Proteomes" id="UP000041254">
    <property type="component" value="Unassembled WGS sequence"/>
</dbReference>
<organism evidence="1 2">
    <name type="scientific">Vitrella brassicaformis (strain CCMP3155)</name>
    <dbReference type="NCBI Taxonomy" id="1169540"/>
    <lineage>
        <taxon>Eukaryota</taxon>
        <taxon>Sar</taxon>
        <taxon>Alveolata</taxon>
        <taxon>Colpodellida</taxon>
        <taxon>Vitrellaceae</taxon>
        <taxon>Vitrella</taxon>
    </lineage>
</organism>
<dbReference type="AlphaFoldDB" id="A0A0G4GXK8"/>
<sequence>MSEGSLKSLTFEPAVLPGVGIQEITEISYINSRPPQTAPSQSIPLPALTEVNCVIPGHSLIDGRGWATPAVEVVSAPYDTAQVADIRPFVATSRSLVELETPLLLPPSDLAQLMESIPLGQRGSPGPLARLRTIPSIKLYGMESDVVREGLERLKRCLCDRGCSKSLKELGIVVHRSDCHSVFLKADTHGTFKALGNLIDRVCLPSGYRGPSYGRVNCHIRTDGQQGEDVPMDHRLGYLRWDLTQSPRCHYRLLWALLRAYHMEYDDADCDEQDCPSFWTSPRPPCQLVWRITPADLDPLEQEEGDRRAGPHACRMMFSWRRTCSVSIQCADGWTPPANAVLPSHPELRIFRPGQMGILHNLTVKSRIGLGAARVLISRGVELQSLQVMDMDDTDVMGFLTCLTAWKMPSQLVLGSVQPGAGMPVPFYHGSLRKAKMLTASGDGAMGVAAALRQQMASLDMLAMSGGEAGVRQVLTNGGREGIGQLRLGFMAEGDPELIEAEDEREGIRLGTTRTRCHPSTP</sequence>
<gene>
    <name evidence="1" type="ORF">Vbra_846</name>
</gene>
<dbReference type="VEuPathDB" id="CryptoDB:Vbra_846"/>
<proteinExistence type="predicted"/>
<dbReference type="EMBL" id="CDMY01000859">
    <property type="protein sequence ID" value="CEM35582.1"/>
    <property type="molecule type" value="Genomic_DNA"/>
</dbReference>
<accession>A0A0G4GXK8</accession>
<evidence type="ECO:0000313" key="1">
    <source>
        <dbReference type="EMBL" id="CEM35582.1"/>
    </source>
</evidence>
<evidence type="ECO:0000313" key="2">
    <source>
        <dbReference type="Proteomes" id="UP000041254"/>
    </source>
</evidence>
<dbReference type="PhylomeDB" id="A0A0G4GXK8"/>
<protein>
    <submittedName>
        <fullName evidence="1">Uncharacterized protein</fullName>
    </submittedName>
</protein>